<evidence type="ECO:0000313" key="4">
    <source>
        <dbReference type="Proteomes" id="UP000594903"/>
    </source>
</evidence>
<reference evidence="2 3" key="1">
    <citation type="submission" date="2018-06" db="EMBL/GenBank/DDBJ databases">
        <authorList>
            <consortium name="Pathogen Informatics"/>
            <person name="Doyle S."/>
        </authorList>
    </citation>
    <scope>NUCLEOTIDE SEQUENCE [LARGE SCALE GENOMIC DNA]</scope>
    <source>
        <strain evidence="2 3">NCTC11997</strain>
    </source>
</reference>
<dbReference type="STRING" id="1122619.GCA_000373745_01076"/>
<sequence length="94" mass="10209">MLSIKQSLSTATTFTALYFNADGVTVANQAAANTDHTVISGEMGVDTSANLNHHFNLSSLWLETTSQALLFFQHVNTTVIATSIHNLRLNHASY</sequence>
<organism evidence="2 3">
    <name type="scientific">Oligella ureolytica</name>
    <dbReference type="NCBI Taxonomy" id="90244"/>
    <lineage>
        <taxon>Bacteria</taxon>
        <taxon>Pseudomonadati</taxon>
        <taxon>Pseudomonadota</taxon>
        <taxon>Betaproteobacteria</taxon>
        <taxon>Burkholderiales</taxon>
        <taxon>Alcaligenaceae</taxon>
        <taxon>Oligella</taxon>
    </lineage>
</organism>
<protein>
    <submittedName>
        <fullName evidence="2">Uncharacterized protein</fullName>
    </submittedName>
</protein>
<dbReference type="Proteomes" id="UP000594903">
    <property type="component" value="Chromosome"/>
</dbReference>
<evidence type="ECO:0000313" key="3">
    <source>
        <dbReference type="Proteomes" id="UP000254603"/>
    </source>
</evidence>
<evidence type="ECO:0000313" key="2">
    <source>
        <dbReference type="EMBL" id="SUA54560.1"/>
    </source>
</evidence>
<accession>A0A378XG98</accession>
<reference evidence="1 4" key="2">
    <citation type="submission" date="2020-12" db="EMBL/GenBank/DDBJ databases">
        <title>FDA dAtabase for Regulatory Grade micrObial Sequences (FDA-ARGOS): Supporting development and validation of Infectious Disease Dx tests.</title>
        <authorList>
            <person name="Sproer C."/>
            <person name="Gronow S."/>
            <person name="Severitt S."/>
            <person name="Schroder I."/>
            <person name="Tallon L."/>
            <person name="Sadzewicz L."/>
            <person name="Zhao X."/>
            <person name="Boylan J."/>
            <person name="Ott S."/>
            <person name="Bowen H."/>
            <person name="Vavikolanu K."/>
            <person name="Mehta A."/>
            <person name="Aluvathingal J."/>
            <person name="Nadendla S."/>
            <person name="Lowell S."/>
            <person name="Myers T."/>
            <person name="Yan Y."/>
            <person name="Sichtig H."/>
        </authorList>
    </citation>
    <scope>NUCLEOTIDE SEQUENCE [LARGE SCALE GENOMIC DNA]</scope>
    <source>
        <strain evidence="1 4">FDAARGOS_872</strain>
    </source>
</reference>
<dbReference type="AlphaFoldDB" id="A0A378XG98"/>
<evidence type="ECO:0000313" key="1">
    <source>
        <dbReference type="EMBL" id="QPT39033.1"/>
    </source>
</evidence>
<dbReference type="EMBL" id="UGSB01000001">
    <property type="protein sequence ID" value="SUA54560.1"/>
    <property type="molecule type" value="Genomic_DNA"/>
</dbReference>
<gene>
    <name evidence="1" type="ORF">I6G29_07405</name>
    <name evidence="2" type="ORF">NCTC11997_01543</name>
</gene>
<keyword evidence="4" id="KW-1185">Reference proteome</keyword>
<dbReference type="EMBL" id="CP065725">
    <property type="protein sequence ID" value="QPT39033.1"/>
    <property type="molecule type" value="Genomic_DNA"/>
</dbReference>
<dbReference type="RefSeq" id="WP_018574263.1">
    <property type="nucleotide sequence ID" value="NZ_CP065725.1"/>
</dbReference>
<dbReference type="Proteomes" id="UP000254603">
    <property type="component" value="Unassembled WGS sequence"/>
</dbReference>
<name>A0A378XG98_9BURK</name>
<proteinExistence type="predicted"/>